<evidence type="ECO:0000313" key="1">
    <source>
        <dbReference type="EMBL" id="OJJ81881.1"/>
    </source>
</evidence>
<sequence length="190" mass="21302">MNTHPSGFFNHFFPATFERARKHIQLPAGIDTNRDIILNILHNHHLLVQNIWPSFTIKSISSAPDTTVFALEKPVFIAYIKKATFTSFDGGVTTLEELGSSGIKAPAQSWRPVRPATAPGHYSLEESLTVSGDRLLSFLSRFDDGDGYDRNTERLLEFLARIAARKVSMSDVSEENSEQQYFDAAKLKND</sequence>
<dbReference type="RefSeq" id="XP_022398579.1">
    <property type="nucleotide sequence ID" value="XM_022548406.1"/>
</dbReference>
<gene>
    <name evidence="1" type="ORF">ASPGLDRAFT_59890</name>
</gene>
<dbReference type="GeneID" id="34464666"/>
<name>A0A1L9VD41_ASPGL</name>
<dbReference type="STRING" id="1160497.A0A1L9VD41"/>
<accession>A0A1L9VD41</accession>
<protein>
    <submittedName>
        <fullName evidence="1">Uncharacterized protein</fullName>
    </submittedName>
</protein>
<organism evidence="1 2">
    <name type="scientific">Aspergillus glaucus CBS 516.65</name>
    <dbReference type="NCBI Taxonomy" id="1160497"/>
    <lineage>
        <taxon>Eukaryota</taxon>
        <taxon>Fungi</taxon>
        <taxon>Dikarya</taxon>
        <taxon>Ascomycota</taxon>
        <taxon>Pezizomycotina</taxon>
        <taxon>Eurotiomycetes</taxon>
        <taxon>Eurotiomycetidae</taxon>
        <taxon>Eurotiales</taxon>
        <taxon>Aspergillaceae</taxon>
        <taxon>Aspergillus</taxon>
        <taxon>Aspergillus subgen. Aspergillus</taxon>
    </lineage>
</organism>
<dbReference type="VEuPathDB" id="FungiDB:ASPGLDRAFT_59890"/>
<dbReference type="Proteomes" id="UP000184300">
    <property type="component" value="Unassembled WGS sequence"/>
</dbReference>
<reference evidence="2" key="1">
    <citation type="journal article" date="2017" name="Genome Biol.">
        <title>Comparative genomics reveals high biological diversity and specific adaptations in the industrially and medically important fungal genus Aspergillus.</title>
        <authorList>
            <person name="de Vries R.P."/>
            <person name="Riley R."/>
            <person name="Wiebenga A."/>
            <person name="Aguilar-Osorio G."/>
            <person name="Amillis S."/>
            <person name="Uchima C.A."/>
            <person name="Anderluh G."/>
            <person name="Asadollahi M."/>
            <person name="Askin M."/>
            <person name="Barry K."/>
            <person name="Battaglia E."/>
            <person name="Bayram O."/>
            <person name="Benocci T."/>
            <person name="Braus-Stromeyer S.A."/>
            <person name="Caldana C."/>
            <person name="Canovas D."/>
            <person name="Cerqueira G.C."/>
            <person name="Chen F."/>
            <person name="Chen W."/>
            <person name="Choi C."/>
            <person name="Clum A."/>
            <person name="Dos Santos R.A."/>
            <person name="Damasio A.R."/>
            <person name="Diallinas G."/>
            <person name="Emri T."/>
            <person name="Fekete E."/>
            <person name="Flipphi M."/>
            <person name="Freyberg S."/>
            <person name="Gallo A."/>
            <person name="Gournas C."/>
            <person name="Habgood R."/>
            <person name="Hainaut M."/>
            <person name="Harispe M.L."/>
            <person name="Henrissat B."/>
            <person name="Hilden K.S."/>
            <person name="Hope R."/>
            <person name="Hossain A."/>
            <person name="Karabika E."/>
            <person name="Karaffa L."/>
            <person name="Karanyi Z."/>
            <person name="Krasevec N."/>
            <person name="Kuo A."/>
            <person name="Kusch H."/>
            <person name="LaButti K."/>
            <person name="Lagendijk E.L."/>
            <person name="Lapidus A."/>
            <person name="Levasseur A."/>
            <person name="Lindquist E."/>
            <person name="Lipzen A."/>
            <person name="Logrieco A.F."/>
            <person name="MacCabe A."/>
            <person name="Maekelae M.R."/>
            <person name="Malavazi I."/>
            <person name="Melin P."/>
            <person name="Meyer V."/>
            <person name="Mielnichuk N."/>
            <person name="Miskei M."/>
            <person name="Molnar A.P."/>
            <person name="Mule G."/>
            <person name="Ngan C.Y."/>
            <person name="Orejas M."/>
            <person name="Orosz E."/>
            <person name="Ouedraogo J.P."/>
            <person name="Overkamp K.M."/>
            <person name="Park H.-S."/>
            <person name="Perrone G."/>
            <person name="Piumi F."/>
            <person name="Punt P.J."/>
            <person name="Ram A.F."/>
            <person name="Ramon A."/>
            <person name="Rauscher S."/>
            <person name="Record E."/>
            <person name="Riano-Pachon D.M."/>
            <person name="Robert V."/>
            <person name="Roehrig J."/>
            <person name="Ruller R."/>
            <person name="Salamov A."/>
            <person name="Salih N.S."/>
            <person name="Samson R.A."/>
            <person name="Sandor E."/>
            <person name="Sanguinetti M."/>
            <person name="Schuetze T."/>
            <person name="Sepcic K."/>
            <person name="Shelest E."/>
            <person name="Sherlock G."/>
            <person name="Sophianopoulou V."/>
            <person name="Squina F.M."/>
            <person name="Sun H."/>
            <person name="Susca A."/>
            <person name="Todd R.B."/>
            <person name="Tsang A."/>
            <person name="Unkles S.E."/>
            <person name="van de Wiele N."/>
            <person name="van Rossen-Uffink D."/>
            <person name="Oliveira J.V."/>
            <person name="Vesth T.C."/>
            <person name="Visser J."/>
            <person name="Yu J.-H."/>
            <person name="Zhou M."/>
            <person name="Andersen M.R."/>
            <person name="Archer D.B."/>
            <person name="Baker S.E."/>
            <person name="Benoit I."/>
            <person name="Brakhage A.A."/>
            <person name="Braus G.H."/>
            <person name="Fischer R."/>
            <person name="Frisvad J.C."/>
            <person name="Goldman G.H."/>
            <person name="Houbraken J."/>
            <person name="Oakley B."/>
            <person name="Pocsi I."/>
            <person name="Scazzocchio C."/>
            <person name="Seiboth B."/>
            <person name="vanKuyk P.A."/>
            <person name="Wortman J."/>
            <person name="Dyer P.S."/>
            <person name="Grigoriev I.V."/>
        </authorList>
    </citation>
    <scope>NUCLEOTIDE SEQUENCE [LARGE SCALE GENOMIC DNA]</scope>
    <source>
        <strain evidence="2">CBS 516.65</strain>
    </source>
</reference>
<dbReference type="AlphaFoldDB" id="A0A1L9VD41"/>
<dbReference type="EMBL" id="KV878904">
    <property type="protein sequence ID" value="OJJ81881.1"/>
    <property type="molecule type" value="Genomic_DNA"/>
</dbReference>
<keyword evidence="2" id="KW-1185">Reference proteome</keyword>
<proteinExistence type="predicted"/>
<evidence type="ECO:0000313" key="2">
    <source>
        <dbReference type="Proteomes" id="UP000184300"/>
    </source>
</evidence>